<reference evidence="1 2" key="1">
    <citation type="submission" date="2022-06" db="EMBL/GenBank/DDBJ databases">
        <title>Sequencing the genomes of 1000 actinobacteria strains.</title>
        <authorList>
            <person name="Klenk H.-P."/>
        </authorList>
    </citation>
    <scope>NUCLEOTIDE SEQUENCE [LARGE SCALE GENOMIC DNA]</scope>
    <source>
        <strain evidence="1 2">DSM 41656</strain>
    </source>
</reference>
<comment type="caution">
    <text evidence="1">The sequence shown here is derived from an EMBL/GenBank/DDBJ whole genome shotgun (WGS) entry which is preliminary data.</text>
</comment>
<sequence length="470" mass="50767">MTSSSELAKLTLTSDTPGALLSIVDSTLRQVASGYGFLREQLAPGVYRIQARLGGTNNTHLISLAPGSSERRDLTVPFPSAAPVYGTSTEKETHGELTEALSESVSDIVGPDAGVVLILRNLCGSPAYPLYRNEVTLLDSNLREVNWYYNSWILADPEDAAGLCGRFPPGPYVLRTVGLSPEGNSTTDQAIWLSAGWQTVVFIPNGPRGPEARGLSVHMVPHSKPWNRLDPISLEVEAALAGLRDGIPSIPQELPGQLVDGRITNPMLGILGLHTLLLDTYPDLPDDGLSSAVANVEELLWPPHPDALAIEWVLPPEDRAPMSVPWPPMLASSYRRLLLPADLEDSRVLPTGSPSERVAPYLRPSEPWLQWSSTPDLLTERYTGGEPPWLGGWHVEAVTEQPEIRAPGAAVATVDRVLAEIAGFLEMERGRLVEQLGTQELARRCGLPESLVTAALRELGVGRPIATVST</sequence>
<accession>A0ABT1J912</accession>
<dbReference type="Proteomes" id="UP001206483">
    <property type="component" value="Unassembled WGS sequence"/>
</dbReference>
<dbReference type="EMBL" id="JAMZDX010000008">
    <property type="protein sequence ID" value="MCP2313935.1"/>
    <property type="molecule type" value="Genomic_DNA"/>
</dbReference>
<proteinExistence type="predicted"/>
<gene>
    <name evidence="1" type="ORF">FHR36_007134</name>
</gene>
<evidence type="ECO:0000313" key="2">
    <source>
        <dbReference type="Proteomes" id="UP001206483"/>
    </source>
</evidence>
<evidence type="ECO:0000313" key="1">
    <source>
        <dbReference type="EMBL" id="MCP2313935.1"/>
    </source>
</evidence>
<organism evidence="1 2">
    <name type="scientific">Kitasatospora paracochleata</name>
    <dbReference type="NCBI Taxonomy" id="58354"/>
    <lineage>
        <taxon>Bacteria</taxon>
        <taxon>Bacillati</taxon>
        <taxon>Actinomycetota</taxon>
        <taxon>Actinomycetes</taxon>
        <taxon>Kitasatosporales</taxon>
        <taxon>Streptomycetaceae</taxon>
        <taxon>Kitasatospora</taxon>
    </lineage>
</organism>
<dbReference type="RefSeq" id="WP_253804248.1">
    <property type="nucleotide sequence ID" value="NZ_BAAAUB010000029.1"/>
</dbReference>
<name>A0ABT1J912_9ACTN</name>
<keyword evidence="2" id="KW-1185">Reference proteome</keyword>
<protein>
    <submittedName>
        <fullName evidence="1">Uncharacterized protein</fullName>
    </submittedName>
</protein>